<organism evidence="3 4">
    <name type="scientific">Propioniciclava tarda</name>
    <dbReference type="NCBI Taxonomy" id="433330"/>
    <lineage>
        <taxon>Bacteria</taxon>
        <taxon>Bacillati</taxon>
        <taxon>Actinomycetota</taxon>
        <taxon>Actinomycetes</taxon>
        <taxon>Propionibacteriales</taxon>
        <taxon>Propionibacteriaceae</taxon>
        <taxon>Propioniciclava</taxon>
    </lineage>
</organism>
<keyword evidence="4" id="KW-1185">Reference proteome</keyword>
<accession>A0A4Q9KMJ5</accession>
<feature type="region of interest" description="Disordered" evidence="1">
    <location>
        <begin position="1"/>
        <end position="58"/>
    </location>
</feature>
<evidence type="ECO:0000313" key="3">
    <source>
        <dbReference type="EMBL" id="TBT95796.1"/>
    </source>
</evidence>
<gene>
    <name evidence="3" type="ORF">ET996_02110</name>
</gene>
<evidence type="ECO:0000313" key="4">
    <source>
        <dbReference type="Proteomes" id="UP000291933"/>
    </source>
</evidence>
<dbReference type="AlphaFoldDB" id="A0A4Q9KMJ5"/>
<evidence type="ECO:0000256" key="2">
    <source>
        <dbReference type="SAM" id="Phobius"/>
    </source>
</evidence>
<keyword evidence="2" id="KW-0812">Transmembrane</keyword>
<reference evidence="3 4" key="1">
    <citation type="submission" date="2019-01" db="EMBL/GenBank/DDBJ databases">
        <title>Lactibacter flavus gen. nov., sp. nov., a novel bacterium of the family Propionibacteriaceae isolated from raw milk and dairy products.</title>
        <authorList>
            <person name="Huptas C."/>
            <person name="Wenning M."/>
            <person name="Breitenwieser F."/>
            <person name="Doll E."/>
            <person name="Von Neubeck M."/>
            <person name="Busse H.-J."/>
            <person name="Scherer S."/>
        </authorList>
    </citation>
    <scope>NUCLEOTIDE SEQUENCE [LARGE SCALE GENOMIC DNA]</scope>
    <source>
        <strain evidence="3 4">DSM 22130</strain>
    </source>
</reference>
<proteinExistence type="predicted"/>
<feature type="transmembrane region" description="Helical" evidence="2">
    <location>
        <begin position="72"/>
        <end position="92"/>
    </location>
</feature>
<dbReference type="RefSeq" id="WP_131170911.1">
    <property type="nucleotide sequence ID" value="NZ_FXTL01000002.1"/>
</dbReference>
<comment type="caution">
    <text evidence="3">The sequence shown here is derived from an EMBL/GenBank/DDBJ whole genome shotgun (WGS) entry which is preliminary data.</text>
</comment>
<feature type="compositionally biased region" description="Low complexity" evidence="1">
    <location>
        <begin position="103"/>
        <end position="114"/>
    </location>
</feature>
<keyword evidence="2" id="KW-1133">Transmembrane helix</keyword>
<dbReference type="OrthoDB" id="3730020at2"/>
<dbReference type="EMBL" id="SDMR01000002">
    <property type="protein sequence ID" value="TBT95796.1"/>
    <property type="molecule type" value="Genomic_DNA"/>
</dbReference>
<feature type="compositionally biased region" description="Pro residues" evidence="1">
    <location>
        <begin position="30"/>
        <end position="54"/>
    </location>
</feature>
<sequence length="223" mass="23256">MSDPRPPFSQPPSDPAQPPVPLGPYASWQPPSPQYPLPSQPGAPWTPPGAPQPPSTRADINAYAAPRVKTSVIVAVAVGLILVAVLFAGVFLRGDKPTPAPTPTSGTSTSALPGMPFTMPGDTTSTGRWEVVDREWTDQGVSVHIRVYASSGTVTYGFQAYAKGASDAIRPTRGGRQPELTTGSITNGQVADGYIFLALPHAESTLFLTTRGGRAISALPITA</sequence>
<evidence type="ECO:0000256" key="1">
    <source>
        <dbReference type="SAM" id="MobiDB-lite"/>
    </source>
</evidence>
<name>A0A4Q9KMJ5_PROTD</name>
<feature type="compositionally biased region" description="Pro residues" evidence="1">
    <location>
        <begin position="1"/>
        <end position="22"/>
    </location>
</feature>
<dbReference type="Proteomes" id="UP000291933">
    <property type="component" value="Unassembled WGS sequence"/>
</dbReference>
<keyword evidence="2" id="KW-0472">Membrane</keyword>
<protein>
    <submittedName>
        <fullName evidence="3">Uncharacterized protein</fullName>
    </submittedName>
</protein>
<feature type="region of interest" description="Disordered" evidence="1">
    <location>
        <begin position="94"/>
        <end position="116"/>
    </location>
</feature>